<reference evidence="4" key="1">
    <citation type="submission" date="2019-08" db="EMBL/GenBank/DDBJ databases">
        <title>Limnoglobus roseus gen. nov., sp. nov., a novel freshwater planctomycete with a giant genome from the family Gemmataceae.</title>
        <authorList>
            <person name="Kulichevskaya I.S."/>
            <person name="Naumoff D.G."/>
            <person name="Miroshnikov K."/>
            <person name="Ivanova A."/>
            <person name="Philippov D.A."/>
            <person name="Hakobyan A."/>
            <person name="Rijpstra I.C."/>
            <person name="Sinninghe Damste J.S."/>
            <person name="Liesack W."/>
            <person name="Dedysh S.N."/>
        </authorList>
    </citation>
    <scope>NUCLEOTIDE SEQUENCE [LARGE SCALE GENOMIC DNA]</scope>
    <source>
        <strain evidence="4">PX52</strain>
    </source>
</reference>
<dbReference type="KEGG" id="lrs:PX52LOC_04268"/>
<keyword evidence="2" id="KW-0732">Signal</keyword>
<feature type="compositionally biased region" description="Basic and acidic residues" evidence="1">
    <location>
        <begin position="31"/>
        <end position="44"/>
    </location>
</feature>
<feature type="chain" id="PRO_5022882966" evidence="2">
    <location>
        <begin position="23"/>
        <end position="501"/>
    </location>
</feature>
<evidence type="ECO:0000313" key="3">
    <source>
        <dbReference type="EMBL" id="QEL17285.1"/>
    </source>
</evidence>
<sequence>MRSILFLLLCGVVASAQPPSQAIPTKPAPADPKDLPKPQVREPKDGKLTIPITLHPAGVKKPLSRYYLTPQYPEMKPGNRVPTFMRAYMEQDQFFSKEQREKRDRWDQLALEDLPMEEIKACGVIGGLAYRPLDSDQVFKSRGRPLGDVDEGARQLSADWQIWFNIREDGIGTLLPEVQKMRELAYLLKLRMRYEIRTGDIEKAIYTARTFHGLASSFESHPTLIAFLVGLAIESICLEALEELVQQPNCPNLYWSFTEMPARVLDNRTALGGEQVLSSILFKPFLEATGPMTEAELYKQLKVFDSAAGMAGEQTRLKYSLDAPIRSTDKKKVAAARKLLIDTGMKADLVNQFPELQAIITADVRQYEITLDDLLIANSLPFADAIKVSAEVEKKMNAEGSPIAKVLTPALRKITVAHTRIQQRLAYLRALEAIRLYAHEHDGKLPAKLSEISVPLPLDPVTGKAFEYKLADGVATLHGGEPTDEPNGGKNNRYYEIRVKK</sequence>
<feature type="signal peptide" evidence="2">
    <location>
        <begin position="1"/>
        <end position="22"/>
    </location>
</feature>
<accession>A0A5C1AFD9</accession>
<dbReference type="OrthoDB" id="278035at2"/>
<evidence type="ECO:0000256" key="1">
    <source>
        <dbReference type="SAM" id="MobiDB-lite"/>
    </source>
</evidence>
<protein>
    <submittedName>
        <fullName evidence="3">Uncharacterized protein</fullName>
    </submittedName>
</protein>
<feature type="region of interest" description="Disordered" evidence="1">
    <location>
        <begin position="18"/>
        <end position="44"/>
    </location>
</feature>
<gene>
    <name evidence="3" type="ORF">PX52LOC_04268</name>
</gene>
<dbReference type="RefSeq" id="WP_149111917.1">
    <property type="nucleotide sequence ID" value="NZ_CP042425.1"/>
</dbReference>
<dbReference type="AlphaFoldDB" id="A0A5C1AFD9"/>
<organism evidence="3 4">
    <name type="scientific">Limnoglobus roseus</name>
    <dbReference type="NCBI Taxonomy" id="2598579"/>
    <lineage>
        <taxon>Bacteria</taxon>
        <taxon>Pseudomonadati</taxon>
        <taxon>Planctomycetota</taxon>
        <taxon>Planctomycetia</taxon>
        <taxon>Gemmatales</taxon>
        <taxon>Gemmataceae</taxon>
        <taxon>Limnoglobus</taxon>
    </lineage>
</organism>
<keyword evidence="4" id="KW-1185">Reference proteome</keyword>
<evidence type="ECO:0000313" key="4">
    <source>
        <dbReference type="Proteomes" id="UP000324974"/>
    </source>
</evidence>
<dbReference type="Proteomes" id="UP000324974">
    <property type="component" value="Chromosome"/>
</dbReference>
<evidence type="ECO:0000256" key="2">
    <source>
        <dbReference type="SAM" id="SignalP"/>
    </source>
</evidence>
<name>A0A5C1AFD9_9BACT</name>
<dbReference type="EMBL" id="CP042425">
    <property type="protein sequence ID" value="QEL17285.1"/>
    <property type="molecule type" value="Genomic_DNA"/>
</dbReference>
<proteinExistence type="predicted"/>